<accession>A0ABV6NBZ2</accession>
<dbReference type="RefSeq" id="WP_273841005.1">
    <property type="nucleotide sequence ID" value="NZ_JAQQWT010000003.1"/>
</dbReference>
<comment type="caution">
    <text evidence="1">The sequence shown here is derived from an EMBL/GenBank/DDBJ whole genome shotgun (WGS) entry which is preliminary data.</text>
</comment>
<name>A0ABV6NBZ2_9BACI</name>
<evidence type="ECO:0000313" key="2">
    <source>
        <dbReference type="Proteomes" id="UP001589833"/>
    </source>
</evidence>
<sequence length="49" mass="5703">MEEFPFQDTVETEEELRALIGMASELVRNKTISCLDDHCKNSWDDRRGS</sequence>
<reference evidence="1 2" key="1">
    <citation type="submission" date="2024-09" db="EMBL/GenBank/DDBJ databases">
        <authorList>
            <person name="Sun Q."/>
            <person name="Mori K."/>
        </authorList>
    </citation>
    <scope>NUCLEOTIDE SEQUENCE [LARGE SCALE GENOMIC DNA]</scope>
    <source>
        <strain evidence="1 2">NCAIM B.02301</strain>
    </source>
</reference>
<dbReference type="EMBL" id="JBHLTR010000004">
    <property type="protein sequence ID" value="MFC0558314.1"/>
    <property type="molecule type" value="Genomic_DNA"/>
</dbReference>
<organism evidence="1 2">
    <name type="scientific">Halalkalibacter alkalisediminis</name>
    <dbReference type="NCBI Taxonomy" id="935616"/>
    <lineage>
        <taxon>Bacteria</taxon>
        <taxon>Bacillati</taxon>
        <taxon>Bacillota</taxon>
        <taxon>Bacilli</taxon>
        <taxon>Bacillales</taxon>
        <taxon>Bacillaceae</taxon>
        <taxon>Halalkalibacter</taxon>
    </lineage>
</organism>
<dbReference type="Proteomes" id="UP001589833">
    <property type="component" value="Unassembled WGS sequence"/>
</dbReference>
<evidence type="ECO:0000313" key="1">
    <source>
        <dbReference type="EMBL" id="MFC0558314.1"/>
    </source>
</evidence>
<keyword evidence="2" id="KW-1185">Reference proteome</keyword>
<protein>
    <submittedName>
        <fullName evidence="1">Uncharacterized protein</fullName>
    </submittedName>
</protein>
<gene>
    <name evidence="1" type="ORF">ACFFH4_04540</name>
</gene>
<proteinExistence type="predicted"/>